<reference evidence="3" key="1">
    <citation type="submission" date="2021-03" db="EMBL/GenBank/DDBJ databases">
        <title>Whole genome shotgun sequence of Actinoplanes auranticolor NBRC 12245.</title>
        <authorList>
            <person name="Komaki H."/>
            <person name="Tamura T."/>
        </authorList>
    </citation>
    <scope>NUCLEOTIDE SEQUENCE</scope>
    <source>
        <strain evidence="3">NBRC 12245</strain>
    </source>
</reference>
<dbReference type="PANTHER" id="PTHR43798:SF33">
    <property type="entry name" value="HYDROLASE, PUTATIVE (AFU_ORTHOLOGUE AFUA_2G14860)-RELATED"/>
    <property type="match status" value="1"/>
</dbReference>
<dbReference type="Proteomes" id="UP000681340">
    <property type="component" value="Unassembled WGS sequence"/>
</dbReference>
<evidence type="ECO:0000313" key="3">
    <source>
        <dbReference type="EMBL" id="GIM72005.1"/>
    </source>
</evidence>
<dbReference type="AlphaFoldDB" id="A0A919SHI9"/>
<dbReference type="InterPro" id="IPR050266">
    <property type="entry name" value="AB_hydrolase_sf"/>
</dbReference>
<comment type="caution">
    <text evidence="3">The sequence shown here is derived from an EMBL/GenBank/DDBJ whole genome shotgun (WGS) entry which is preliminary data.</text>
</comment>
<keyword evidence="4" id="KW-1185">Reference proteome</keyword>
<dbReference type="GO" id="GO:0016787">
    <property type="term" value="F:hydrolase activity"/>
    <property type="evidence" value="ECO:0007669"/>
    <property type="project" value="UniProtKB-KW"/>
</dbReference>
<protein>
    <submittedName>
        <fullName evidence="3">Hydrolase</fullName>
    </submittedName>
</protein>
<dbReference type="Pfam" id="PF00561">
    <property type="entry name" value="Abhydrolase_1"/>
    <property type="match status" value="1"/>
</dbReference>
<dbReference type="SUPFAM" id="SSF53474">
    <property type="entry name" value="alpha/beta-Hydrolases"/>
    <property type="match status" value="1"/>
</dbReference>
<sequence>MIPRHRTAESPLTRPDEQVHVSSVDGTTLFASTYGPPDGPTVVLVHGLGLSLDSWRQVIDELADRHRVVAYDLRGHGRSGHSPAGDYSLEAHAADLAAVLATTTGDRPVVPVGHSLGGAVVLAHAQQSLDAIAGVVFAGSTAAVVTAPGLPARGLPGIARRGLLRLWLTALRTGARVARLLRDARRVTDAFARKLVFAPGDPQTAVDQARRTFLATDPDVLARTGLASVRADHSRPARTLTVPALVLRGDHDKEADTAGVRTLMDRLPEADLVTLPGKGHMVPLTDGPLVAAHIARFVAHLGPSRTDVGQLNPDRCWSPRS</sequence>
<organism evidence="3 4">
    <name type="scientific">Actinoplanes auranticolor</name>
    <dbReference type="NCBI Taxonomy" id="47988"/>
    <lineage>
        <taxon>Bacteria</taxon>
        <taxon>Bacillati</taxon>
        <taxon>Actinomycetota</taxon>
        <taxon>Actinomycetes</taxon>
        <taxon>Micromonosporales</taxon>
        <taxon>Micromonosporaceae</taxon>
        <taxon>Actinoplanes</taxon>
    </lineage>
</organism>
<evidence type="ECO:0000256" key="1">
    <source>
        <dbReference type="SAM" id="MobiDB-lite"/>
    </source>
</evidence>
<feature type="region of interest" description="Disordered" evidence="1">
    <location>
        <begin position="1"/>
        <end position="21"/>
    </location>
</feature>
<dbReference type="EMBL" id="BOQL01000038">
    <property type="protein sequence ID" value="GIM72005.1"/>
    <property type="molecule type" value="Genomic_DNA"/>
</dbReference>
<dbReference type="Gene3D" id="3.40.50.1820">
    <property type="entry name" value="alpha/beta hydrolase"/>
    <property type="match status" value="1"/>
</dbReference>
<dbReference type="PANTHER" id="PTHR43798">
    <property type="entry name" value="MONOACYLGLYCEROL LIPASE"/>
    <property type="match status" value="1"/>
</dbReference>
<feature type="domain" description="AB hydrolase-1" evidence="2">
    <location>
        <begin position="40"/>
        <end position="285"/>
    </location>
</feature>
<evidence type="ECO:0000259" key="2">
    <source>
        <dbReference type="Pfam" id="PF00561"/>
    </source>
</evidence>
<evidence type="ECO:0000313" key="4">
    <source>
        <dbReference type="Proteomes" id="UP000681340"/>
    </source>
</evidence>
<dbReference type="RefSeq" id="WP_212990847.1">
    <property type="nucleotide sequence ID" value="NZ_BAABEA010000025.1"/>
</dbReference>
<gene>
    <name evidence="3" type="ORF">Aau02nite_48800</name>
</gene>
<dbReference type="InterPro" id="IPR000073">
    <property type="entry name" value="AB_hydrolase_1"/>
</dbReference>
<accession>A0A919SHI9</accession>
<name>A0A919SHI9_9ACTN</name>
<dbReference type="InterPro" id="IPR029058">
    <property type="entry name" value="AB_hydrolase_fold"/>
</dbReference>
<keyword evidence="3" id="KW-0378">Hydrolase</keyword>
<dbReference type="GO" id="GO:0016020">
    <property type="term" value="C:membrane"/>
    <property type="evidence" value="ECO:0007669"/>
    <property type="project" value="TreeGrafter"/>
</dbReference>
<proteinExistence type="predicted"/>